<evidence type="ECO:0000256" key="4">
    <source>
        <dbReference type="ARBA" id="ARBA00022786"/>
    </source>
</evidence>
<keyword evidence="12" id="KW-1185">Reference proteome</keyword>
<protein>
    <recommendedName>
        <fullName evidence="2">ubiquitinyl hydrolase 1</fullName>
        <ecNumber evidence="2">3.4.19.12</ecNumber>
    </recommendedName>
</protein>
<dbReference type="EC" id="3.4.19.12" evidence="2"/>
<dbReference type="PANTHER" id="PTHR13367:SF33">
    <property type="entry name" value="P-LOOP CONTAINING NUCLEOSIDE TRIPHOSPHATE HYDROLASE PROTEIN"/>
    <property type="match status" value="1"/>
</dbReference>
<gene>
    <name evidence="11" type="ORF">DFH94DRAFT_628132</name>
</gene>
<dbReference type="InterPro" id="IPR046541">
    <property type="entry name" value="DUF6606"/>
</dbReference>
<dbReference type="Pfam" id="PF12340">
    <property type="entry name" value="DUF3638"/>
    <property type="match status" value="1"/>
</dbReference>
<evidence type="ECO:0000259" key="9">
    <source>
        <dbReference type="Pfam" id="PF12359"/>
    </source>
</evidence>
<dbReference type="Proteomes" id="UP000759537">
    <property type="component" value="Unassembled WGS sequence"/>
</dbReference>
<dbReference type="InterPro" id="IPR022105">
    <property type="entry name" value="DUF3645"/>
</dbReference>
<dbReference type="PANTHER" id="PTHR13367">
    <property type="entry name" value="UBIQUITIN THIOESTERASE"/>
    <property type="match status" value="1"/>
</dbReference>
<dbReference type="Pfam" id="PF20255">
    <property type="entry name" value="DUF6606"/>
    <property type="match status" value="1"/>
</dbReference>
<dbReference type="OrthoDB" id="3182339at2759"/>
<comment type="caution">
    <text evidence="11">The sequence shown here is derived from an EMBL/GenBank/DDBJ whole genome shotgun (WGS) entry which is preliminary data.</text>
</comment>
<sequence>MSILAANDPNFDALRSVVEHVFMPPKLPQEDPGETIEQITNVALCDNLVGASQAFLQDVPSSQRHLWEHMIKMIELARRAAEASFEEAELQRVFSNMAIGDVFSMHIRAQNAGLVVRKLSSGNFVQFEVFEVSPQNTKIMTTTGKLLCSYPGPAIRVPTDIFMDECFLRELSSFLVQMDVDYLDSTPTTSKGGSVVDEVRESVHPRYISELLMGILGGCGQSADVDRITKRIGDEILWDDAYKPWRRSPLWLTLRVSLQSSLHGSNLYKHFMLFFHAYLLRICVSKYFPSELLYAMRVKTTRRLSKLGLAESHHLYEYVRDISKETEALLLKRWTAFQAEGSIGPTLQPKGLDVNGDAGISLQNSHDYLSKTLLSALQGLPQTRFTPSHEIRLNTLHDFAQFSNGQLKSAITKDRHIAIADFELTVEKDLESWVAASKNNDDAPDVIASCIQQYCNGAKGLYGTNPEDNSIMILTIMDLWMALDTIATWQFPLLKQYSPEIPSDFLHPLLLHRSSTLKRALCIEEYLCRRHEDSKAYDLTPISSNSVDESSFAVKYFRSSTNLQRLYEDIIAFAEQERASKRAELDSLNKKYKSLRSEALDMDHEWLMNTRRNTHSRSCRKCQLENGAKALEIRIHEWPLPQLEVLAQRTVFELSPPCAFSAWRDITYMILRDLGLSSVSDSDDKPKILLHSFSGLRRWAASRQKDYRLTIGSTTKSFSDQSHYKTVRIPANESSVLVNNGLSFRLFDRIHTWAIDSFSGSSVKELCTPPIPTPSPYHHLHLFVSGTEHTPNDIIASQADCPEEITLHEFLAFSGLRSGPRLQWLNIARELASPYLSFRREEVHTLVTQAAWQLGPLSDGVREWHLDLSISSFGNALLRELESLLETIRTNWLEEVTVRTIALICSRLLASTTDLDVSNRAYALLREARKLTYRWTCEVGKKLESTDDETFSASLRLRLCMLAATCFSTFDVCPEHVPAIFATEDDFSIAMHCAVIVHDNAPPSRSDGNSPYLVRMLDRHRRLLHQLEPTFSQATPGDLSEVKLLHMDAYDKALGLLWLGYRQDISSRWRALPKPNSRWISCGAQGEHEVHYNLLKGQLLVDGKPLGRLPKEIVEHATYASVLGTKILDMGPADIPGMDYMSRFTVSEYQILFSWNNGDLILRARKLPAGDSPILQLIPRSTLLGDFPRPFVDQYVHWLDLDTRELEFRPAGSPWKSEYSNWRLCIHEPCNYPRATFRKPGQDGSMIRLIDIRSNTFTMVSSLLSPLESPELIIVTHASHILDVFIPRLHLAFFVNSNWELECRTIPGYVVDKTQSCGTMFGLTNKLILCPRPNGFEESLLPRRVIIPQGNVSFSTTGDFSSVSINTGANQHVRWHEYTIDTDLGRLASKPSLRSKLYQCYLHALTSHCLPDPLLGHTGTEEALYMLQSAACRSFQRLDKHDAKLLKSISNLTPNRVYYPLHLQSMATVTWNNLPALSQHHDFYRIVYSILDHARVLEALYEPRSTFDTPNRDQLLLNRAASRNKSYSPSDLQISEQPSSLDDIEYRSRDVSDRDDVEHVAYRTSWSIWNSRPSLDHGLPKLWDLMSSWGSLGPASSNVSLCYSRYWLEFDATRDWFVIYNLCRSAVNGGPLRMKIELSFCLSAAAYSKSEYSDIIPFFVAFALDEGCRSLNPPTDISYTLSDGITPVLVRLENLVSESALPIESIPAYLLMVEESDEMDVETQRMEKYESTIGSKSSQVANSIIRQWQDYSYRSLRSVGFPEQWFYESECHQSIEEYFRSISRNIELRDHVLRLQDIVQHYGSVLIPITMPYVFSPRFTSHSKAPSYSILLSHSLQQADPDSLKTLIDEFQHSRQPLLKLYGNELDKSRCELVGHRASEPIRCAVPSHGLEHLRLYHDECSHRKNKIFSEISTALAPSQNVEKANAIAGLWPRITPRSLLRLLAQDRIATLPDLWKAAITRYATCLLKYQQSQRLLELSSSQKREELLRETETMRSDVLSESTPDWLLVQIEANLMARPVQVAVAREMISPSSNRNISLQLNMGEGKSSVIVPLVASTLADGSNLMRVVTLKPLSNQMFQLLVSRLSGLLNRPIFYIPFSRSLRMNTPLINTISCLYRRCAAEGGVLVVQPEHILSQKLMHVDYVLTSHGNDEKRSVAQKLGELQDWVTNASRDVLDESDELLHVRYQLVYTAGEQMPVDDHPNRWTTIQQVFGRLQEHAENLRATYPEMIAIDAALTQNGFSTIRILDSAIFHRISSLIIDDAFEGRLSNLQLGVLPSSIREATRNFMAQREVSSGDYRLILLHCEGTTLFKGILLLRGLLKEGEGIFRYVLKERRWRVDYGLDPSRTLLAVPYRAKDVPSLRAEFGHPDVAIALTCLSYYYGGLTKDQLLLCFDLLDKLDDGEAEYHHWVELGKGLPEALNGVNTEDETQVDEVLFPSFSRNKRVVDFYLSQVVFPRAAREFPSKLPTSAWDLVEDKKNFTTGFSGTNDNRYLLPTSITQEDPTFVLGTNALVLQYLLRPENDHYECTEGDNGERESATAFLKRLVGQKPEIRVLLDVGAQMLELRNEEVARQWLSLRPDVSAAIFFDDSDHLTVVTPDGTIEPFISSPFDRQLEKCVVYLDDVHTRGTDLKFPQGIRAGVTLGPNGTKDRVVQGCMRMRQLGKGHSVMFFAPGEVDRHIRRLLPSSEGRIRGRDVLRWAMHETCEDIRHHLPHWAQQGLDHHKRFAAYKEHRSTQDPGVLKNAWLQRESRTLEEMYSVTPGATISHDSEMYSIPPLRERIEQLGVTKLVDVRMAEEQEREVDHEVEQERQIERPPKAQPARHVICKEIREFACTGNLPRFSRHISPLLAPLDMADALDSTTEWSPSPLATEDFTTTILGSYRKGLTDYLRPINWILSSGSGKDSIVVVISPYEANELLPIIRERNKVRLHVYAPRVTASMRSFSDLTFHTIPDSPAAGPWSAPAHVRMELNLFAGQLYFDSREEYEGVCVILALFMAHPDAEREIDGFVSPPHRTGGNSPFAKSKITILKTLMSLRRKGMLYSRTHLGQILNANRLSKETLQNLYVKVWFCIVIRAI</sequence>
<feature type="domain" description="DUF3645" evidence="9">
    <location>
        <begin position="2346"/>
        <end position="2378"/>
    </location>
</feature>
<organism evidence="11 12">
    <name type="scientific">Russula ochroleuca</name>
    <dbReference type="NCBI Taxonomy" id="152965"/>
    <lineage>
        <taxon>Eukaryota</taxon>
        <taxon>Fungi</taxon>
        <taxon>Dikarya</taxon>
        <taxon>Basidiomycota</taxon>
        <taxon>Agaricomycotina</taxon>
        <taxon>Agaricomycetes</taxon>
        <taxon>Russulales</taxon>
        <taxon>Russulaceae</taxon>
        <taxon>Russula</taxon>
    </lineage>
</organism>
<feature type="domain" description="DUF6606" evidence="10">
    <location>
        <begin position="18"/>
        <end position="280"/>
    </location>
</feature>
<dbReference type="GO" id="GO:0004843">
    <property type="term" value="F:cysteine-type deubiquitinase activity"/>
    <property type="evidence" value="ECO:0007669"/>
    <property type="project" value="UniProtKB-EC"/>
</dbReference>
<dbReference type="Pfam" id="PF12359">
    <property type="entry name" value="DUF3645"/>
    <property type="match status" value="1"/>
</dbReference>
<dbReference type="EMBL" id="WHVB01000006">
    <property type="protein sequence ID" value="KAF8481583.1"/>
    <property type="molecule type" value="Genomic_DNA"/>
</dbReference>
<feature type="domain" description="DUF3638" evidence="8">
    <location>
        <begin position="2002"/>
        <end position="2224"/>
    </location>
</feature>
<evidence type="ECO:0000256" key="5">
    <source>
        <dbReference type="ARBA" id="ARBA00022801"/>
    </source>
</evidence>
<evidence type="ECO:0000256" key="6">
    <source>
        <dbReference type="ARBA" id="ARBA00022807"/>
    </source>
</evidence>
<evidence type="ECO:0000259" key="10">
    <source>
        <dbReference type="Pfam" id="PF20255"/>
    </source>
</evidence>
<evidence type="ECO:0000259" key="8">
    <source>
        <dbReference type="Pfam" id="PF12340"/>
    </source>
</evidence>
<dbReference type="InterPro" id="IPR022099">
    <property type="entry name" value="DUF3638"/>
</dbReference>
<keyword evidence="3" id="KW-0645">Protease</keyword>
<keyword evidence="6" id="KW-0788">Thiol protease</keyword>
<evidence type="ECO:0000313" key="12">
    <source>
        <dbReference type="Proteomes" id="UP000759537"/>
    </source>
</evidence>
<dbReference type="InterPro" id="IPR051346">
    <property type="entry name" value="OTU_Deubiquitinase"/>
</dbReference>
<evidence type="ECO:0000256" key="2">
    <source>
        <dbReference type="ARBA" id="ARBA00012759"/>
    </source>
</evidence>
<keyword evidence="4" id="KW-0833">Ubl conjugation pathway</keyword>
<evidence type="ECO:0000256" key="3">
    <source>
        <dbReference type="ARBA" id="ARBA00022670"/>
    </source>
</evidence>
<accession>A0A9P5T9Y3</accession>
<reference evidence="11" key="2">
    <citation type="journal article" date="2020" name="Nat. Commun.">
        <title>Large-scale genome sequencing of mycorrhizal fungi provides insights into the early evolution of symbiotic traits.</title>
        <authorList>
            <person name="Miyauchi S."/>
            <person name="Kiss E."/>
            <person name="Kuo A."/>
            <person name="Drula E."/>
            <person name="Kohler A."/>
            <person name="Sanchez-Garcia M."/>
            <person name="Morin E."/>
            <person name="Andreopoulos B."/>
            <person name="Barry K.W."/>
            <person name="Bonito G."/>
            <person name="Buee M."/>
            <person name="Carver A."/>
            <person name="Chen C."/>
            <person name="Cichocki N."/>
            <person name="Clum A."/>
            <person name="Culley D."/>
            <person name="Crous P.W."/>
            <person name="Fauchery L."/>
            <person name="Girlanda M."/>
            <person name="Hayes R.D."/>
            <person name="Keri Z."/>
            <person name="LaButti K."/>
            <person name="Lipzen A."/>
            <person name="Lombard V."/>
            <person name="Magnuson J."/>
            <person name="Maillard F."/>
            <person name="Murat C."/>
            <person name="Nolan M."/>
            <person name="Ohm R.A."/>
            <person name="Pangilinan J."/>
            <person name="Pereira M.F."/>
            <person name="Perotto S."/>
            <person name="Peter M."/>
            <person name="Pfister S."/>
            <person name="Riley R."/>
            <person name="Sitrit Y."/>
            <person name="Stielow J.B."/>
            <person name="Szollosi G."/>
            <person name="Zifcakova L."/>
            <person name="Stursova M."/>
            <person name="Spatafora J.W."/>
            <person name="Tedersoo L."/>
            <person name="Vaario L.M."/>
            <person name="Yamada A."/>
            <person name="Yan M."/>
            <person name="Wang P."/>
            <person name="Xu J."/>
            <person name="Bruns T."/>
            <person name="Baldrian P."/>
            <person name="Vilgalys R."/>
            <person name="Dunand C."/>
            <person name="Henrissat B."/>
            <person name="Grigoriev I.V."/>
            <person name="Hibbett D."/>
            <person name="Nagy L.G."/>
            <person name="Martin F.M."/>
        </authorList>
    </citation>
    <scope>NUCLEOTIDE SEQUENCE</scope>
    <source>
        <strain evidence="11">Prilba</strain>
    </source>
</reference>
<keyword evidence="7" id="KW-0175">Coiled coil</keyword>
<evidence type="ECO:0000313" key="11">
    <source>
        <dbReference type="EMBL" id="KAF8481583.1"/>
    </source>
</evidence>
<feature type="coiled-coil region" evidence="7">
    <location>
        <begin position="571"/>
        <end position="605"/>
    </location>
</feature>
<comment type="catalytic activity">
    <reaction evidence="1">
        <text>Thiol-dependent hydrolysis of ester, thioester, amide, peptide and isopeptide bonds formed by the C-terminal Gly of ubiquitin (a 76-residue protein attached to proteins as an intracellular targeting signal).</text>
        <dbReference type="EC" id="3.4.19.12"/>
    </reaction>
</comment>
<dbReference type="GO" id="GO:0006508">
    <property type="term" value="P:proteolysis"/>
    <property type="evidence" value="ECO:0007669"/>
    <property type="project" value="UniProtKB-KW"/>
</dbReference>
<reference evidence="11" key="1">
    <citation type="submission" date="2019-10" db="EMBL/GenBank/DDBJ databases">
        <authorList>
            <consortium name="DOE Joint Genome Institute"/>
            <person name="Kuo A."/>
            <person name="Miyauchi S."/>
            <person name="Kiss E."/>
            <person name="Drula E."/>
            <person name="Kohler A."/>
            <person name="Sanchez-Garcia M."/>
            <person name="Andreopoulos B."/>
            <person name="Barry K.W."/>
            <person name="Bonito G."/>
            <person name="Buee M."/>
            <person name="Carver A."/>
            <person name="Chen C."/>
            <person name="Cichocki N."/>
            <person name="Clum A."/>
            <person name="Culley D."/>
            <person name="Crous P.W."/>
            <person name="Fauchery L."/>
            <person name="Girlanda M."/>
            <person name="Hayes R."/>
            <person name="Keri Z."/>
            <person name="LaButti K."/>
            <person name="Lipzen A."/>
            <person name="Lombard V."/>
            <person name="Magnuson J."/>
            <person name="Maillard F."/>
            <person name="Morin E."/>
            <person name="Murat C."/>
            <person name="Nolan M."/>
            <person name="Ohm R."/>
            <person name="Pangilinan J."/>
            <person name="Pereira M."/>
            <person name="Perotto S."/>
            <person name="Peter M."/>
            <person name="Riley R."/>
            <person name="Sitrit Y."/>
            <person name="Stielow B."/>
            <person name="Szollosi G."/>
            <person name="Zifcakova L."/>
            <person name="Stursova M."/>
            <person name="Spatafora J.W."/>
            <person name="Tedersoo L."/>
            <person name="Vaario L.-M."/>
            <person name="Yamada A."/>
            <person name="Yan M."/>
            <person name="Wang P."/>
            <person name="Xu J."/>
            <person name="Bruns T."/>
            <person name="Baldrian P."/>
            <person name="Vilgalys R."/>
            <person name="Henrissat B."/>
            <person name="Grigoriev I.V."/>
            <person name="Hibbett D."/>
            <person name="Nagy L.G."/>
            <person name="Martin F.M."/>
        </authorList>
    </citation>
    <scope>NUCLEOTIDE SEQUENCE</scope>
    <source>
        <strain evidence="11">Prilba</strain>
    </source>
</reference>
<name>A0A9P5T9Y3_9AGAM</name>
<keyword evidence="5" id="KW-0378">Hydrolase</keyword>
<evidence type="ECO:0000256" key="7">
    <source>
        <dbReference type="SAM" id="Coils"/>
    </source>
</evidence>
<proteinExistence type="predicted"/>
<evidence type="ECO:0000256" key="1">
    <source>
        <dbReference type="ARBA" id="ARBA00000707"/>
    </source>
</evidence>